<keyword evidence="2" id="KW-0808">Transferase</keyword>
<reference evidence="2" key="1">
    <citation type="submission" date="2022-04" db="EMBL/GenBank/DDBJ databases">
        <title>Shinella lacus sp. nov., a novel member of the genus Shinella from water.</title>
        <authorList>
            <person name="Deng Y."/>
        </authorList>
    </citation>
    <scope>NUCLEOTIDE SEQUENCE</scope>
    <source>
        <strain evidence="2">JCM 31239</strain>
    </source>
</reference>
<keyword evidence="3" id="KW-1185">Reference proteome</keyword>
<keyword evidence="1" id="KW-0732">Signal</keyword>
<name>A0ABT8XC68_9HYPH</name>
<dbReference type="Proteomes" id="UP001177080">
    <property type="component" value="Unassembled WGS sequence"/>
</dbReference>
<feature type="chain" id="PRO_5047453455" evidence="1">
    <location>
        <begin position="19"/>
        <end position="162"/>
    </location>
</feature>
<dbReference type="RefSeq" id="WP_244761190.1">
    <property type="nucleotide sequence ID" value="NZ_JALJCJ010000003.1"/>
</dbReference>
<dbReference type="EMBL" id="WHSC02000004">
    <property type="protein sequence ID" value="MDO6121247.1"/>
    <property type="molecule type" value="Genomic_DNA"/>
</dbReference>
<keyword evidence="2" id="KW-0418">Kinase</keyword>
<dbReference type="GO" id="GO:0016301">
    <property type="term" value="F:kinase activity"/>
    <property type="evidence" value="ECO:0007669"/>
    <property type="project" value="UniProtKB-KW"/>
</dbReference>
<gene>
    <name evidence="2" type="ORF">GB928_008660</name>
</gene>
<dbReference type="Gene3D" id="3.40.1000.10">
    <property type="entry name" value="Mog1/PsbP, alpha/beta/alpha sandwich"/>
    <property type="match status" value="1"/>
</dbReference>
<feature type="signal peptide" evidence="1">
    <location>
        <begin position="1"/>
        <end position="18"/>
    </location>
</feature>
<evidence type="ECO:0000313" key="2">
    <source>
        <dbReference type="EMBL" id="MDO6121247.1"/>
    </source>
</evidence>
<protein>
    <submittedName>
        <fullName evidence="2">Histidine kinase</fullName>
    </submittedName>
</protein>
<evidence type="ECO:0000256" key="1">
    <source>
        <dbReference type="SAM" id="SignalP"/>
    </source>
</evidence>
<proteinExistence type="predicted"/>
<organism evidence="2 3">
    <name type="scientific">Shinella curvata</name>
    <dbReference type="NCBI Taxonomy" id="1817964"/>
    <lineage>
        <taxon>Bacteria</taxon>
        <taxon>Pseudomonadati</taxon>
        <taxon>Pseudomonadota</taxon>
        <taxon>Alphaproteobacteria</taxon>
        <taxon>Hyphomicrobiales</taxon>
        <taxon>Rhizobiaceae</taxon>
        <taxon>Shinella</taxon>
    </lineage>
</organism>
<accession>A0ABT8XC68</accession>
<sequence>MKHAAFVAALLFAGATHAAEFKFPAAAPVAAITIPDGWKTTETETGIEVQSDDDAVYFSIDAQDGKDTSETVAEAVEYLASQNITVDDSTKKEEEGTLNGMQAYNVYWSGKDNDGPVTIGLTALVAGADKTLVITYWGGTEEQKAHGEAIGGIFNSLKPIAQ</sequence>
<comment type="caution">
    <text evidence="2">The sequence shown here is derived from an EMBL/GenBank/DDBJ whole genome shotgun (WGS) entry which is preliminary data.</text>
</comment>
<evidence type="ECO:0000313" key="3">
    <source>
        <dbReference type="Proteomes" id="UP001177080"/>
    </source>
</evidence>